<organism evidence="1 2">
    <name type="scientific">Caballeronia zhejiangensis</name>
    <dbReference type="NCBI Taxonomy" id="871203"/>
    <lineage>
        <taxon>Bacteria</taxon>
        <taxon>Pseudomonadati</taxon>
        <taxon>Pseudomonadota</taxon>
        <taxon>Betaproteobacteria</taxon>
        <taxon>Burkholderiales</taxon>
        <taxon>Burkholderiaceae</taxon>
        <taxon>Caballeronia</taxon>
    </lineage>
</organism>
<name>A0A656QNW6_9BURK</name>
<gene>
    <name evidence="1" type="ORF">BG60_36830</name>
</gene>
<dbReference type="Proteomes" id="UP000027451">
    <property type="component" value="Unassembled WGS sequence"/>
</dbReference>
<evidence type="ECO:0000313" key="2">
    <source>
        <dbReference type="Proteomes" id="UP000027451"/>
    </source>
</evidence>
<dbReference type="AlphaFoldDB" id="A0A656QNW6"/>
<reference evidence="1 2" key="1">
    <citation type="submission" date="2014-03" db="EMBL/GenBank/DDBJ databases">
        <title>Draft Genome Sequences of Four Burkholderia Strains.</title>
        <authorList>
            <person name="Liu X.Y."/>
            <person name="Li C.X."/>
            <person name="Xu J.H."/>
        </authorList>
    </citation>
    <scope>NUCLEOTIDE SEQUENCE [LARGE SCALE GENOMIC DNA]</scope>
    <source>
        <strain evidence="1 2">OP-1</strain>
    </source>
</reference>
<protein>
    <submittedName>
        <fullName evidence="1">Uncharacterized protein</fullName>
    </submittedName>
</protein>
<accession>A0A656QNW6</accession>
<proteinExistence type="predicted"/>
<sequence length="107" mass="11896">MARHDAGNALNFALEAIRERAVVHAEAHLRERDDAQFQRLARQHGAIAVDESLAFETPETARARRFAQADALGQFRDGHAAVVLERSKHRAIDAVDFGHGAIPFKLF</sequence>
<evidence type="ECO:0000313" key="1">
    <source>
        <dbReference type="EMBL" id="KDR30724.1"/>
    </source>
</evidence>
<comment type="caution">
    <text evidence="1">The sequence shown here is derived from an EMBL/GenBank/DDBJ whole genome shotgun (WGS) entry which is preliminary data.</text>
</comment>
<dbReference type="EMBL" id="JFHD01000008">
    <property type="protein sequence ID" value="KDR30724.1"/>
    <property type="molecule type" value="Genomic_DNA"/>
</dbReference>
<keyword evidence="2" id="KW-1185">Reference proteome</keyword>